<name>A0A3G2R201_9FIRM</name>
<feature type="domain" description="Response regulatory" evidence="4">
    <location>
        <begin position="3"/>
        <end position="117"/>
    </location>
</feature>
<dbReference type="KEGG" id="bacg:D2962_01005"/>
<dbReference type="InterPro" id="IPR011006">
    <property type="entry name" value="CheY-like_superfamily"/>
</dbReference>
<dbReference type="GO" id="GO:0000156">
    <property type="term" value="F:phosphorelay response regulator activity"/>
    <property type="evidence" value="ECO:0007669"/>
    <property type="project" value="InterPro"/>
</dbReference>
<feature type="domain" description="HTH LytTR-type" evidence="5">
    <location>
        <begin position="135"/>
        <end position="237"/>
    </location>
</feature>
<keyword evidence="7" id="KW-1185">Reference proteome</keyword>
<evidence type="ECO:0000259" key="5">
    <source>
        <dbReference type="PROSITE" id="PS50930"/>
    </source>
</evidence>
<dbReference type="SMART" id="SM00448">
    <property type="entry name" value="REC"/>
    <property type="match status" value="1"/>
</dbReference>
<dbReference type="Pfam" id="PF04397">
    <property type="entry name" value="LytTR"/>
    <property type="match status" value="1"/>
</dbReference>
<evidence type="ECO:0000256" key="2">
    <source>
        <dbReference type="ARBA" id="ARBA00024867"/>
    </source>
</evidence>
<dbReference type="InterPro" id="IPR046947">
    <property type="entry name" value="LytR-like"/>
</dbReference>
<evidence type="ECO:0000256" key="1">
    <source>
        <dbReference type="ARBA" id="ARBA00018672"/>
    </source>
</evidence>
<evidence type="ECO:0000313" key="6">
    <source>
        <dbReference type="EMBL" id="AYO29369.1"/>
    </source>
</evidence>
<accession>A0A3G2R201</accession>
<dbReference type="Pfam" id="PF00072">
    <property type="entry name" value="Response_reg"/>
    <property type="match status" value="1"/>
</dbReference>
<evidence type="ECO:0000313" key="7">
    <source>
        <dbReference type="Proteomes" id="UP000280960"/>
    </source>
</evidence>
<evidence type="ECO:0000259" key="4">
    <source>
        <dbReference type="PROSITE" id="PS50110"/>
    </source>
</evidence>
<dbReference type="RefSeq" id="WP_120767201.1">
    <property type="nucleotide sequence ID" value="NZ_CP033169.1"/>
</dbReference>
<dbReference type="PROSITE" id="PS50110">
    <property type="entry name" value="RESPONSE_REGULATORY"/>
    <property type="match status" value="1"/>
</dbReference>
<dbReference type="PANTHER" id="PTHR37299">
    <property type="entry name" value="TRANSCRIPTIONAL REGULATOR-RELATED"/>
    <property type="match status" value="1"/>
</dbReference>
<dbReference type="SMART" id="SM00850">
    <property type="entry name" value="LytTR"/>
    <property type="match status" value="1"/>
</dbReference>
<reference evidence="6 7" key="1">
    <citation type="submission" date="2018-10" db="EMBL/GenBank/DDBJ databases">
        <authorList>
            <person name="Zhang X."/>
        </authorList>
    </citation>
    <scope>NUCLEOTIDE SEQUENCE [LARGE SCALE GENOMIC DNA]</scope>
    <source>
        <strain evidence="6 7">SK-G1</strain>
    </source>
</reference>
<gene>
    <name evidence="6" type="ORF">D2962_01005</name>
</gene>
<dbReference type="Gene3D" id="3.40.50.2300">
    <property type="match status" value="1"/>
</dbReference>
<comment type="function">
    <text evidence="2">May play the central regulatory role in sporulation. It may be an element of the effector pathway responsible for the activation of sporulation genes in response to nutritional stress. Spo0A may act in concert with spo0H (a sigma factor) to control the expression of some genes that are critical to the sporulation process.</text>
</comment>
<dbReference type="PANTHER" id="PTHR37299:SF1">
    <property type="entry name" value="STAGE 0 SPORULATION PROTEIN A HOMOLOG"/>
    <property type="match status" value="1"/>
</dbReference>
<dbReference type="InterPro" id="IPR007492">
    <property type="entry name" value="LytTR_DNA-bd_dom"/>
</dbReference>
<proteinExistence type="predicted"/>
<sequence length="237" mass="27007">MASILVCEDDKSTLVMFCKLLEVNPLIDEIYRAGTGNEAVRIIKEKSPDILILDIDLPDIDGIQVAKIACDLNPKVSVAFVTGYPDFAAQSFVVHPYDYIIKPIDVERFLDTVNKLATKLECDILKNKLKLTGKFPLKTEDGIMFLNLDDVIFIEKNGKETIIHTKSGMHKCNCNLKDLESNLNEEFYRVHKSFIVNVTMIERIKNIGESYVITFHDNDKIALMSKSRFQFLKEKLV</sequence>
<dbReference type="Gene3D" id="2.40.50.1020">
    <property type="entry name" value="LytTr DNA-binding domain"/>
    <property type="match status" value="1"/>
</dbReference>
<dbReference type="GO" id="GO:0003677">
    <property type="term" value="F:DNA binding"/>
    <property type="evidence" value="ECO:0007669"/>
    <property type="project" value="InterPro"/>
</dbReference>
<dbReference type="Proteomes" id="UP000280960">
    <property type="component" value="Chromosome"/>
</dbReference>
<dbReference type="PROSITE" id="PS50930">
    <property type="entry name" value="HTH_LYTTR"/>
    <property type="match status" value="1"/>
</dbReference>
<organism evidence="6 7">
    <name type="scientific">Biomaibacter acetigenes</name>
    <dbReference type="NCBI Taxonomy" id="2316383"/>
    <lineage>
        <taxon>Bacteria</taxon>
        <taxon>Bacillati</taxon>
        <taxon>Bacillota</taxon>
        <taxon>Clostridia</taxon>
        <taxon>Thermosediminibacterales</taxon>
        <taxon>Tepidanaerobacteraceae</taxon>
        <taxon>Biomaibacter</taxon>
    </lineage>
</organism>
<dbReference type="EMBL" id="CP033169">
    <property type="protein sequence ID" value="AYO29369.1"/>
    <property type="molecule type" value="Genomic_DNA"/>
</dbReference>
<evidence type="ECO:0000256" key="3">
    <source>
        <dbReference type="PROSITE-ProRule" id="PRU00169"/>
    </source>
</evidence>
<dbReference type="AlphaFoldDB" id="A0A3G2R201"/>
<keyword evidence="3" id="KW-0597">Phosphoprotein</keyword>
<feature type="modified residue" description="4-aspartylphosphate" evidence="3">
    <location>
        <position position="54"/>
    </location>
</feature>
<protein>
    <recommendedName>
        <fullName evidence="1">Stage 0 sporulation protein A homolog</fullName>
    </recommendedName>
</protein>
<dbReference type="SUPFAM" id="SSF52172">
    <property type="entry name" value="CheY-like"/>
    <property type="match status" value="1"/>
</dbReference>
<dbReference type="InterPro" id="IPR001789">
    <property type="entry name" value="Sig_transdc_resp-reg_receiver"/>
</dbReference>